<accession>A0A381R5M5</accession>
<evidence type="ECO:0000256" key="1">
    <source>
        <dbReference type="SAM" id="Coils"/>
    </source>
</evidence>
<dbReference type="Pfam" id="PF20172">
    <property type="entry name" value="DUF6538"/>
    <property type="match status" value="1"/>
</dbReference>
<evidence type="ECO:0000313" key="3">
    <source>
        <dbReference type="EMBL" id="SUZ86109.1"/>
    </source>
</evidence>
<protein>
    <recommendedName>
        <fullName evidence="2">DUF6538 domain-containing protein</fullName>
    </recommendedName>
</protein>
<feature type="coiled-coil region" evidence="1">
    <location>
        <begin position="52"/>
        <end position="79"/>
    </location>
</feature>
<sequence>MDKQHLKRRYDVYWARVRVPDSVRGIIGKSELSKNLYTTDLAKANRKKHRVVAELMEVIEQAKRDLEGTLDKVSRVEKLREFALDFRRESDAAKNYVEEDLEDFFEEAIEAKVYELYGAKEASWAI</sequence>
<keyword evidence="1" id="KW-0175">Coiled coil</keyword>
<dbReference type="InterPro" id="IPR046668">
    <property type="entry name" value="DUF6538"/>
</dbReference>
<dbReference type="EMBL" id="UINC01001665">
    <property type="protein sequence ID" value="SUZ86109.1"/>
    <property type="molecule type" value="Genomic_DNA"/>
</dbReference>
<evidence type="ECO:0000259" key="2">
    <source>
        <dbReference type="Pfam" id="PF20172"/>
    </source>
</evidence>
<organism evidence="3">
    <name type="scientific">marine metagenome</name>
    <dbReference type="NCBI Taxonomy" id="408172"/>
    <lineage>
        <taxon>unclassified sequences</taxon>
        <taxon>metagenomes</taxon>
        <taxon>ecological metagenomes</taxon>
    </lineage>
</organism>
<proteinExistence type="predicted"/>
<gene>
    <name evidence="3" type="ORF">METZ01_LOCUS38963</name>
</gene>
<name>A0A381R5M5_9ZZZZ</name>
<dbReference type="AlphaFoldDB" id="A0A381R5M5"/>
<feature type="domain" description="DUF6538" evidence="2">
    <location>
        <begin position="5"/>
        <end position="64"/>
    </location>
</feature>
<reference evidence="3" key="1">
    <citation type="submission" date="2018-05" db="EMBL/GenBank/DDBJ databases">
        <authorList>
            <person name="Lanie J.A."/>
            <person name="Ng W.-L."/>
            <person name="Kazmierczak K.M."/>
            <person name="Andrzejewski T.M."/>
            <person name="Davidsen T.M."/>
            <person name="Wayne K.J."/>
            <person name="Tettelin H."/>
            <person name="Glass J.I."/>
            <person name="Rusch D."/>
            <person name="Podicherti R."/>
            <person name="Tsui H.-C.T."/>
            <person name="Winkler M.E."/>
        </authorList>
    </citation>
    <scope>NUCLEOTIDE SEQUENCE</scope>
</reference>